<accession>A0A2N1M9U3</accession>
<evidence type="ECO:0000313" key="2">
    <source>
        <dbReference type="EMBL" id="PKK58402.1"/>
    </source>
</evidence>
<evidence type="ECO:0000256" key="1">
    <source>
        <dbReference type="SAM" id="MobiDB-lite"/>
    </source>
</evidence>
<proteinExistence type="predicted"/>
<organism evidence="2 3">
    <name type="scientific">Rhizophagus irregularis</name>
    <dbReference type="NCBI Taxonomy" id="588596"/>
    <lineage>
        <taxon>Eukaryota</taxon>
        <taxon>Fungi</taxon>
        <taxon>Fungi incertae sedis</taxon>
        <taxon>Mucoromycota</taxon>
        <taxon>Glomeromycotina</taxon>
        <taxon>Glomeromycetes</taxon>
        <taxon>Glomerales</taxon>
        <taxon>Glomeraceae</taxon>
        <taxon>Rhizophagus</taxon>
    </lineage>
</organism>
<feature type="region of interest" description="Disordered" evidence="1">
    <location>
        <begin position="1"/>
        <end position="43"/>
    </location>
</feature>
<dbReference type="AlphaFoldDB" id="A0A2N1M9U3"/>
<dbReference type="Proteomes" id="UP000233469">
    <property type="component" value="Unassembled WGS sequence"/>
</dbReference>
<protein>
    <submittedName>
        <fullName evidence="2">Uncharacterized protein</fullName>
    </submittedName>
</protein>
<feature type="compositionally biased region" description="Acidic residues" evidence="1">
    <location>
        <begin position="33"/>
        <end position="43"/>
    </location>
</feature>
<dbReference type="EMBL" id="LLXL01003625">
    <property type="protein sequence ID" value="PKK58402.1"/>
    <property type="molecule type" value="Genomic_DNA"/>
</dbReference>
<sequence>MDNNELEQHINLDEQDKETEPKNDNNRDNVNCEIEESDEDMDNEEFNIEKEFQNQIDRSLEIDDNTDDDVNNIDIEDVEHPAQNKDAKWKLDTIFKDNLHCPF</sequence>
<feature type="compositionally biased region" description="Basic and acidic residues" evidence="1">
    <location>
        <begin position="1"/>
        <end position="27"/>
    </location>
</feature>
<reference evidence="2 3" key="2">
    <citation type="submission" date="2017-10" db="EMBL/GenBank/DDBJ databases">
        <title>Extensive intraspecific genome diversity in a model arbuscular mycorrhizal fungus.</title>
        <authorList>
            <person name="Chen E.C.H."/>
            <person name="Morin E."/>
            <person name="Baudet D."/>
            <person name="Noel J."/>
            <person name="Ndikumana S."/>
            <person name="Charron P."/>
            <person name="St-Onge C."/>
            <person name="Giorgi J."/>
            <person name="Grigoriev I.V."/>
            <person name="Roux C."/>
            <person name="Martin F.M."/>
            <person name="Corradi N."/>
        </authorList>
    </citation>
    <scope>NUCLEOTIDE SEQUENCE [LARGE SCALE GENOMIC DNA]</scope>
    <source>
        <strain evidence="2 3">C2</strain>
    </source>
</reference>
<name>A0A2N1M9U3_9GLOM</name>
<dbReference type="VEuPathDB" id="FungiDB:FUN_008431"/>
<gene>
    <name evidence="2" type="ORF">RhiirC2_796365</name>
</gene>
<dbReference type="OrthoDB" id="2448646at2759"/>
<reference evidence="2 3" key="1">
    <citation type="submission" date="2016-04" db="EMBL/GenBank/DDBJ databases">
        <title>Genome analyses suggest a sexual origin of heterokaryosis in a supposedly ancient asexual fungus.</title>
        <authorList>
            <person name="Ropars J."/>
            <person name="Sedzielewska K."/>
            <person name="Noel J."/>
            <person name="Charron P."/>
            <person name="Farinelli L."/>
            <person name="Marton T."/>
            <person name="Kruger M."/>
            <person name="Pelin A."/>
            <person name="Brachmann A."/>
            <person name="Corradi N."/>
        </authorList>
    </citation>
    <scope>NUCLEOTIDE SEQUENCE [LARGE SCALE GENOMIC DNA]</scope>
    <source>
        <strain evidence="2 3">C2</strain>
    </source>
</reference>
<comment type="caution">
    <text evidence="2">The sequence shown here is derived from an EMBL/GenBank/DDBJ whole genome shotgun (WGS) entry which is preliminary data.</text>
</comment>
<evidence type="ECO:0000313" key="3">
    <source>
        <dbReference type="Proteomes" id="UP000233469"/>
    </source>
</evidence>